<dbReference type="Gene3D" id="2.30.110.10">
    <property type="entry name" value="Electron Transport, Fmn-binding Protein, Chain A"/>
    <property type="match status" value="1"/>
</dbReference>
<dbReference type="PANTHER" id="PTHR30466">
    <property type="entry name" value="FLAVIN REDUCTASE"/>
    <property type="match status" value="1"/>
</dbReference>
<reference evidence="4 5" key="1">
    <citation type="submission" date="2023-07" db="EMBL/GenBank/DDBJ databases">
        <title>Sequencing the genomes of 1000 actinobacteria strains.</title>
        <authorList>
            <person name="Klenk H.-P."/>
        </authorList>
    </citation>
    <scope>NUCLEOTIDE SEQUENCE [LARGE SCALE GENOMIC DNA]</scope>
    <source>
        <strain evidence="4 5">DSM 44388</strain>
    </source>
</reference>
<evidence type="ECO:0000313" key="5">
    <source>
        <dbReference type="Proteomes" id="UP001235712"/>
    </source>
</evidence>
<keyword evidence="5" id="KW-1185">Reference proteome</keyword>
<comment type="caution">
    <text evidence="4">The sequence shown here is derived from an EMBL/GenBank/DDBJ whole genome shotgun (WGS) entry which is preliminary data.</text>
</comment>
<protein>
    <submittedName>
        <fullName evidence="4">Flavin reductase (DIM6/NTAB) family NADH-FMN oxidoreductase RutF</fullName>
    </submittedName>
</protein>
<dbReference type="PANTHER" id="PTHR30466:SF11">
    <property type="entry name" value="FLAVIN-DEPENDENT MONOOXYGENASE, REDUCTASE SUBUNIT HSAB"/>
    <property type="match status" value="1"/>
</dbReference>
<name>A0ABT9PAS1_9ACTN</name>
<evidence type="ECO:0000256" key="2">
    <source>
        <dbReference type="ARBA" id="ARBA00023002"/>
    </source>
</evidence>
<keyword evidence="2" id="KW-0560">Oxidoreductase</keyword>
<evidence type="ECO:0000313" key="4">
    <source>
        <dbReference type="EMBL" id="MDP9829791.1"/>
    </source>
</evidence>
<dbReference type="InterPro" id="IPR012349">
    <property type="entry name" value="Split_barrel_FMN-bd"/>
</dbReference>
<dbReference type="InterPro" id="IPR050268">
    <property type="entry name" value="NADH-dep_flavin_reductase"/>
</dbReference>
<dbReference type="SUPFAM" id="SSF50475">
    <property type="entry name" value="FMN-binding split barrel"/>
    <property type="match status" value="1"/>
</dbReference>
<dbReference type="Proteomes" id="UP001235712">
    <property type="component" value="Unassembled WGS sequence"/>
</dbReference>
<dbReference type="SMART" id="SM00903">
    <property type="entry name" value="Flavin_Reduct"/>
    <property type="match status" value="1"/>
</dbReference>
<sequence>MTLAAHNRDTSLIRKAFARYPSGVVALAARGDAGPVAMVASSFAVGVSLDPPLVLFSARNESRTWPLLRRSPRIGISLLGADQAGLCRRLAGADAETRFQDDVLTLTEDGAVLFSGASLWLDCSVYGEMPAGDHRVVLLEVHTLWHDEAAEDPLVFHGSAFRRLQRTA</sequence>
<organism evidence="4 5">
    <name type="scientific">Kineosporia succinea</name>
    <dbReference type="NCBI Taxonomy" id="84632"/>
    <lineage>
        <taxon>Bacteria</taxon>
        <taxon>Bacillati</taxon>
        <taxon>Actinomycetota</taxon>
        <taxon>Actinomycetes</taxon>
        <taxon>Kineosporiales</taxon>
        <taxon>Kineosporiaceae</taxon>
        <taxon>Kineosporia</taxon>
    </lineage>
</organism>
<dbReference type="InterPro" id="IPR002563">
    <property type="entry name" value="Flavin_Rdtase-like_dom"/>
</dbReference>
<evidence type="ECO:0000256" key="1">
    <source>
        <dbReference type="ARBA" id="ARBA00008898"/>
    </source>
</evidence>
<feature type="domain" description="Flavin reductase like" evidence="3">
    <location>
        <begin position="17"/>
        <end position="163"/>
    </location>
</feature>
<dbReference type="Pfam" id="PF01613">
    <property type="entry name" value="Flavin_Reduct"/>
    <property type="match status" value="1"/>
</dbReference>
<proteinExistence type="inferred from homology"/>
<comment type="similarity">
    <text evidence="1">Belongs to the non-flavoprotein flavin reductase family.</text>
</comment>
<accession>A0ABT9PAS1</accession>
<dbReference type="RefSeq" id="WP_307248311.1">
    <property type="nucleotide sequence ID" value="NZ_JAUSQZ010000001.1"/>
</dbReference>
<gene>
    <name evidence="4" type="ORF">J2S57_005540</name>
</gene>
<evidence type="ECO:0000259" key="3">
    <source>
        <dbReference type="SMART" id="SM00903"/>
    </source>
</evidence>
<dbReference type="EMBL" id="JAUSQZ010000001">
    <property type="protein sequence ID" value="MDP9829791.1"/>
    <property type="molecule type" value="Genomic_DNA"/>
</dbReference>